<dbReference type="EMBL" id="QFQP01000011">
    <property type="protein sequence ID" value="PZR12827.1"/>
    <property type="molecule type" value="Genomic_DNA"/>
</dbReference>
<evidence type="ECO:0008006" key="4">
    <source>
        <dbReference type="Google" id="ProtNLM"/>
    </source>
</evidence>
<accession>A0A2W5TG55</accession>
<dbReference type="AlphaFoldDB" id="A0A2W5TG55"/>
<reference evidence="2 3" key="1">
    <citation type="submission" date="2017-08" db="EMBL/GenBank/DDBJ databases">
        <title>Infants hospitalized years apart are colonized by the same room-sourced microbial strains.</title>
        <authorList>
            <person name="Brooks B."/>
            <person name="Olm M.R."/>
            <person name="Firek B.A."/>
            <person name="Baker R."/>
            <person name="Thomas B.C."/>
            <person name="Morowitz M.J."/>
            <person name="Banfield J.F."/>
        </authorList>
    </citation>
    <scope>NUCLEOTIDE SEQUENCE [LARGE SCALE GENOMIC DNA]</scope>
    <source>
        <strain evidence="2">S2_003_000_R2_14</strain>
    </source>
</reference>
<protein>
    <recommendedName>
        <fullName evidence="4">BNR repeat domain protein</fullName>
    </recommendedName>
</protein>
<name>A0A2W5TG55_9BACT</name>
<dbReference type="PANTHER" id="PTHR22870">
    <property type="entry name" value="REGULATOR OF CHROMOSOME CONDENSATION"/>
    <property type="match status" value="1"/>
</dbReference>
<dbReference type="InterPro" id="IPR051210">
    <property type="entry name" value="Ub_ligase/GEF_domain"/>
</dbReference>
<dbReference type="InterPro" id="IPR000408">
    <property type="entry name" value="Reg_chr_condens"/>
</dbReference>
<proteinExistence type="predicted"/>
<evidence type="ECO:0000313" key="3">
    <source>
        <dbReference type="Proteomes" id="UP000249061"/>
    </source>
</evidence>
<dbReference type="SUPFAM" id="SSF50985">
    <property type="entry name" value="RCC1/BLIP-II"/>
    <property type="match status" value="1"/>
</dbReference>
<keyword evidence="1" id="KW-0677">Repeat</keyword>
<organism evidence="2 3">
    <name type="scientific">Archangium gephyra</name>
    <dbReference type="NCBI Taxonomy" id="48"/>
    <lineage>
        <taxon>Bacteria</taxon>
        <taxon>Pseudomonadati</taxon>
        <taxon>Myxococcota</taxon>
        <taxon>Myxococcia</taxon>
        <taxon>Myxococcales</taxon>
        <taxon>Cystobacterineae</taxon>
        <taxon>Archangiaceae</taxon>
        <taxon>Archangium</taxon>
    </lineage>
</organism>
<dbReference type="Pfam" id="PF00415">
    <property type="entry name" value="RCC1"/>
    <property type="match status" value="2"/>
</dbReference>
<evidence type="ECO:0000256" key="1">
    <source>
        <dbReference type="ARBA" id="ARBA00022737"/>
    </source>
</evidence>
<dbReference type="InterPro" id="IPR009091">
    <property type="entry name" value="RCC1/BLIP-II"/>
</dbReference>
<dbReference type="PROSITE" id="PS50012">
    <property type="entry name" value="RCC1_3"/>
    <property type="match status" value="2"/>
</dbReference>
<gene>
    <name evidence="2" type="ORF">DI536_14800</name>
</gene>
<dbReference type="PANTHER" id="PTHR22870:SF408">
    <property type="entry name" value="OS09G0560450 PROTEIN"/>
    <property type="match status" value="1"/>
</dbReference>
<dbReference type="Proteomes" id="UP000249061">
    <property type="component" value="Unassembled WGS sequence"/>
</dbReference>
<sequence length="210" mass="21604">MTPLGVRSPQAVALDAGVRALFSGSDGNWAIAHDGGVIFWGFDSLGSFSSSPKPLFVTDGGVKRIVAATNHACVIRADTRELECWGRGAEGQLGYAVAMTNAQPVRVVPSLGPVVDACTGLNFTCALIDDGGVRCFGNGTNRELGGGNYASSAVPVNVDALPAAKQLACHHQFACAKTISAVYCWGDNSYGQLGAPSPVNSASPVQIPLP</sequence>
<comment type="caution">
    <text evidence="2">The sequence shown here is derived from an EMBL/GenBank/DDBJ whole genome shotgun (WGS) entry which is preliminary data.</text>
</comment>
<dbReference type="Gene3D" id="2.130.10.30">
    <property type="entry name" value="Regulator of chromosome condensation 1/beta-lactamase-inhibitor protein II"/>
    <property type="match status" value="1"/>
</dbReference>
<evidence type="ECO:0000313" key="2">
    <source>
        <dbReference type="EMBL" id="PZR12827.1"/>
    </source>
</evidence>